<evidence type="ECO:0000313" key="5">
    <source>
        <dbReference type="Proteomes" id="UP000471364"/>
    </source>
</evidence>
<keyword evidence="5" id="KW-1185">Reference proteome</keyword>
<dbReference type="Proteomes" id="UP000253958">
    <property type="component" value="Chromosome"/>
</dbReference>
<name>A0A1C6ST59_9ACTN</name>
<sequence>MDAFISQLPALLGVVVGAMGTGLVAFLSARSQWRRGQAVRWDERRLEAYSEFAQVLKEIQAISLKVLATAAGDKYRSGLNEAEAFPRLAEADIRHTLVWESLLLLGDASTVVAAQDWREAVWRLEHRARGVDENSEPLLELVQQANASRDRFYHAARRGLGVGGGSVAQSDRLQRRLASENHEPPSPIS</sequence>
<organism evidence="2 4">
    <name type="scientific">Micromonospora aurantiaca</name>
    <name type="common">nom. illeg.</name>
    <dbReference type="NCBI Taxonomy" id="47850"/>
    <lineage>
        <taxon>Bacteria</taxon>
        <taxon>Bacillati</taxon>
        <taxon>Actinomycetota</taxon>
        <taxon>Actinomycetes</taxon>
        <taxon>Micromonosporales</taxon>
        <taxon>Micromonosporaceae</taxon>
        <taxon>Micromonospora</taxon>
    </lineage>
</organism>
<reference evidence="2 4" key="1">
    <citation type="submission" date="2018-07" db="EMBL/GenBank/DDBJ databases">
        <authorList>
            <person name="Ye Y."/>
        </authorList>
    </citation>
    <scope>NUCLEOTIDE SEQUENCE [LARGE SCALE GENOMIC DNA]</scope>
    <source>
        <strain evidence="2">110B</strain>
        <strain evidence="4">H14(2018)</strain>
    </source>
</reference>
<gene>
    <name evidence="2" type="ORF">DVH21_17525</name>
    <name evidence="3" type="ORF">F6X54_00315</name>
</gene>
<dbReference type="EMBL" id="WAAR01000001">
    <property type="protein sequence ID" value="KAB1119165.1"/>
    <property type="molecule type" value="Genomic_DNA"/>
</dbReference>
<reference evidence="2 4" key="2">
    <citation type="submission" date="2018-08" db="EMBL/GenBank/DDBJ databases">
        <title>Streptomyces kandeliansis sp. nov., an endophytic bacterium isolated from mangrove plant.</title>
        <authorList>
            <person name="Wang R."/>
        </authorList>
    </citation>
    <scope>NUCLEOTIDE SEQUENCE [LARGE SCALE GENOMIC DNA]</scope>
    <source>
        <strain evidence="2">110B</strain>
        <strain evidence="4">H14(2018)</strain>
    </source>
</reference>
<feature type="transmembrane region" description="Helical" evidence="1">
    <location>
        <begin position="6"/>
        <end position="27"/>
    </location>
</feature>
<evidence type="ECO:0008006" key="6">
    <source>
        <dbReference type="Google" id="ProtNLM"/>
    </source>
</evidence>
<keyword evidence="1" id="KW-0812">Transmembrane</keyword>
<evidence type="ECO:0000256" key="1">
    <source>
        <dbReference type="SAM" id="Phobius"/>
    </source>
</evidence>
<reference evidence="3 5" key="3">
    <citation type="submission" date="2019-09" db="EMBL/GenBank/DDBJ databases">
        <title>High taxonomic diversity of Micromonospora strains isolated from Medicago sativa nodules in different geographical locations.</title>
        <authorList>
            <person name="Martinez-Hidalgo P."/>
            <person name="Flores-Felix J.D."/>
            <person name="Velazquez E."/>
            <person name="Brau L."/>
            <person name="Trujillo M.E."/>
            <person name="Martinez-Molina E."/>
        </authorList>
    </citation>
    <scope>NUCLEOTIDE SEQUENCE [LARGE SCALE GENOMIC DNA]</scope>
    <source>
        <strain evidence="3 5">ALFB5</strain>
    </source>
</reference>
<dbReference type="AlphaFoldDB" id="A0A1C6ST59"/>
<dbReference type="RefSeq" id="WP_047890929.1">
    <property type="nucleotide sequence ID" value="NZ_CBDRIO010000024.1"/>
</dbReference>
<dbReference type="EMBL" id="CP031263">
    <property type="protein sequence ID" value="AXH91575.1"/>
    <property type="molecule type" value="Genomic_DNA"/>
</dbReference>
<proteinExistence type="predicted"/>
<evidence type="ECO:0000313" key="2">
    <source>
        <dbReference type="EMBL" id="AXH91575.1"/>
    </source>
</evidence>
<keyword evidence="1" id="KW-0472">Membrane</keyword>
<evidence type="ECO:0000313" key="3">
    <source>
        <dbReference type="EMBL" id="KAB1119165.1"/>
    </source>
</evidence>
<accession>A0A1C6ST59</accession>
<evidence type="ECO:0000313" key="4">
    <source>
        <dbReference type="Proteomes" id="UP000253958"/>
    </source>
</evidence>
<protein>
    <recommendedName>
        <fullName evidence="6">Secreted protein</fullName>
    </recommendedName>
</protein>
<dbReference type="Proteomes" id="UP000471364">
    <property type="component" value="Unassembled WGS sequence"/>
</dbReference>
<keyword evidence="1" id="KW-1133">Transmembrane helix</keyword>